<evidence type="ECO:0000313" key="2">
    <source>
        <dbReference type="Proteomes" id="UP000249417"/>
    </source>
</evidence>
<name>A0A2W5N3I3_9BACT</name>
<gene>
    <name evidence="1" type="ORF">DI551_03775</name>
</gene>
<dbReference type="AlphaFoldDB" id="A0A2W5N3I3"/>
<dbReference type="EMBL" id="QFQB01000016">
    <property type="protein sequence ID" value="PZQ47198.1"/>
    <property type="molecule type" value="Genomic_DNA"/>
</dbReference>
<proteinExistence type="predicted"/>
<sequence length="190" mass="21892">MPYVFIDEKVLRDKRNAFFRDLKRDIDRDRRRDIQMAKAFRAEIGAWTAAMQLCMDRMRDIQKEPILTSLNDLNSLYLNAKAKDLDFGEHPELMARLKELSGHRYAPIQPRHVYNVVEQHEISGEVLAHLAEASAIYVMGRNPYIPIDAMTAVEYFTENAKKCIIGYGDNLYYLGGTPQDGIDDPARQPN</sequence>
<evidence type="ECO:0000313" key="1">
    <source>
        <dbReference type="EMBL" id="PZQ47198.1"/>
    </source>
</evidence>
<accession>A0A2W5N3I3</accession>
<comment type="caution">
    <text evidence="1">The sequence shown here is derived from an EMBL/GenBank/DDBJ whole genome shotgun (WGS) entry which is preliminary data.</text>
</comment>
<organism evidence="1 2">
    <name type="scientific">Micavibrio aeruginosavorus</name>
    <dbReference type="NCBI Taxonomy" id="349221"/>
    <lineage>
        <taxon>Bacteria</taxon>
        <taxon>Pseudomonadati</taxon>
        <taxon>Bdellovibrionota</taxon>
        <taxon>Bdellovibrionia</taxon>
        <taxon>Bdellovibrionales</taxon>
        <taxon>Pseudobdellovibrionaceae</taxon>
        <taxon>Micavibrio</taxon>
    </lineage>
</organism>
<protein>
    <submittedName>
        <fullName evidence="1">Uncharacterized protein</fullName>
    </submittedName>
</protein>
<reference evidence="1 2" key="1">
    <citation type="submission" date="2017-08" db="EMBL/GenBank/DDBJ databases">
        <title>Infants hospitalized years apart are colonized by the same room-sourced microbial strains.</title>
        <authorList>
            <person name="Brooks B."/>
            <person name="Olm M.R."/>
            <person name="Firek B.A."/>
            <person name="Baker R."/>
            <person name="Thomas B.C."/>
            <person name="Morowitz M.J."/>
            <person name="Banfield J.F."/>
        </authorList>
    </citation>
    <scope>NUCLEOTIDE SEQUENCE [LARGE SCALE GENOMIC DNA]</scope>
    <source>
        <strain evidence="1">S2_005_002_R2_29</strain>
    </source>
</reference>
<dbReference type="Proteomes" id="UP000249417">
    <property type="component" value="Unassembled WGS sequence"/>
</dbReference>